<dbReference type="Gene3D" id="1.10.287.70">
    <property type="match status" value="1"/>
</dbReference>
<feature type="transmembrane region" description="Helical" evidence="12">
    <location>
        <begin position="406"/>
        <end position="427"/>
    </location>
</feature>
<reference evidence="14 15" key="1">
    <citation type="journal article" date="2021" name="Sci. Rep.">
        <title>The genome of the diatom Chaetoceros tenuissimus carries an ancient integrated fragment of an extant virus.</title>
        <authorList>
            <person name="Hongo Y."/>
            <person name="Kimura K."/>
            <person name="Takaki Y."/>
            <person name="Yoshida Y."/>
            <person name="Baba S."/>
            <person name="Kobayashi G."/>
            <person name="Nagasaki K."/>
            <person name="Hano T."/>
            <person name="Tomaru Y."/>
        </authorList>
    </citation>
    <scope>NUCLEOTIDE SEQUENCE [LARGE SCALE GENOMIC DNA]</scope>
    <source>
        <strain evidence="14 15">NIES-3715</strain>
    </source>
</reference>
<keyword evidence="8 12" id="KW-1133">Transmembrane helix</keyword>
<keyword evidence="10 12" id="KW-0472">Membrane</keyword>
<name>A0AAD3D0N3_9STRA</name>
<evidence type="ECO:0000256" key="2">
    <source>
        <dbReference type="ARBA" id="ARBA00022448"/>
    </source>
</evidence>
<evidence type="ECO:0000256" key="11">
    <source>
        <dbReference type="ARBA" id="ARBA00023303"/>
    </source>
</evidence>
<dbReference type="EMBL" id="BLLK01000051">
    <property type="protein sequence ID" value="GFH55677.1"/>
    <property type="molecule type" value="Genomic_DNA"/>
</dbReference>
<keyword evidence="9" id="KW-0406">Ion transport</keyword>
<evidence type="ECO:0000256" key="10">
    <source>
        <dbReference type="ARBA" id="ARBA00023136"/>
    </source>
</evidence>
<gene>
    <name evidence="14" type="ORF">CTEN210_12153</name>
</gene>
<keyword evidence="6" id="KW-0851">Voltage-gated channel</keyword>
<keyword evidence="7" id="KW-0630">Potassium</keyword>
<sequence length="536" mass="61782">MKLSGIYGATSNSFLANDDTLEQDVLVENREVESPRILIEYGKLTNIFALSEDLKSENGHQTKTDGYFIGSAVGGESQQEVKNGFVPFLPRRESFLSRSRSRRTLYSDASADEFSDDAEAIVTTSSTLWKIHLIFTDPTSSKTGWICQLLIFVMIILSNIVLILQTVDRFEYVPDGCSFCTTKEQYVPYTINDRILRTNFRSNCECPPVPKVWLQNAEYHIMTFFALEWILRLITFDPPKKSNETRKNPIRQLLDFFNEQHTVLDLLAFLPYFLEVYALDHFYHRIHPSFHYLRIFRVFQLVRFGQYSDTFCKLVNVMLELQNAIGMLFVFVIFGGAFFGTIMYWLEQGLWEYTDLLDPPGFAHVRIGSDGSTEELSPFRSIPSSMWWFVVTVTRVGYGDMAPATILGKIVGVIVMFLGLLVTAFPISVFTNKWQHYNTDDFSAVDVKTKLRKGHTPFDERSVDSNDSSIYIEKEKEERKEEKQLFAFTDNSSDDLKRKIQMINLHMAIIDESQNKIADSQKKIRSLLQDIDVKAR</sequence>
<keyword evidence="3" id="KW-0633">Potassium transport</keyword>
<protein>
    <recommendedName>
        <fullName evidence="13">Ion transport domain-containing protein</fullName>
    </recommendedName>
</protein>
<dbReference type="InterPro" id="IPR005821">
    <property type="entry name" value="Ion_trans_dom"/>
</dbReference>
<evidence type="ECO:0000256" key="5">
    <source>
        <dbReference type="ARBA" id="ARBA00022826"/>
    </source>
</evidence>
<dbReference type="AlphaFoldDB" id="A0AAD3D0N3"/>
<dbReference type="GO" id="GO:0008076">
    <property type="term" value="C:voltage-gated potassium channel complex"/>
    <property type="evidence" value="ECO:0007669"/>
    <property type="project" value="InterPro"/>
</dbReference>
<feature type="transmembrane region" description="Helical" evidence="12">
    <location>
        <begin position="143"/>
        <end position="164"/>
    </location>
</feature>
<comment type="caution">
    <text evidence="14">The sequence shown here is derived from an EMBL/GenBank/DDBJ whole genome shotgun (WGS) entry which is preliminary data.</text>
</comment>
<keyword evidence="15" id="KW-1185">Reference proteome</keyword>
<keyword evidence="2" id="KW-0813">Transport</keyword>
<evidence type="ECO:0000256" key="9">
    <source>
        <dbReference type="ARBA" id="ARBA00023065"/>
    </source>
</evidence>
<dbReference type="SUPFAM" id="SSF81324">
    <property type="entry name" value="Voltage-gated potassium channels"/>
    <property type="match status" value="1"/>
</dbReference>
<dbReference type="Gene3D" id="1.20.120.350">
    <property type="entry name" value="Voltage-gated potassium channels. Chain C"/>
    <property type="match status" value="1"/>
</dbReference>
<evidence type="ECO:0000256" key="1">
    <source>
        <dbReference type="ARBA" id="ARBA00004141"/>
    </source>
</evidence>
<keyword evidence="5" id="KW-0631">Potassium channel</keyword>
<feature type="transmembrane region" description="Helical" evidence="12">
    <location>
        <begin position="324"/>
        <end position="346"/>
    </location>
</feature>
<dbReference type="InterPro" id="IPR027359">
    <property type="entry name" value="Volt_channel_dom_sf"/>
</dbReference>
<evidence type="ECO:0000313" key="15">
    <source>
        <dbReference type="Proteomes" id="UP001054902"/>
    </source>
</evidence>
<evidence type="ECO:0000259" key="13">
    <source>
        <dbReference type="Pfam" id="PF00520"/>
    </source>
</evidence>
<dbReference type="Proteomes" id="UP001054902">
    <property type="component" value="Unassembled WGS sequence"/>
</dbReference>
<evidence type="ECO:0000256" key="12">
    <source>
        <dbReference type="SAM" id="Phobius"/>
    </source>
</evidence>
<organism evidence="14 15">
    <name type="scientific">Chaetoceros tenuissimus</name>
    <dbReference type="NCBI Taxonomy" id="426638"/>
    <lineage>
        <taxon>Eukaryota</taxon>
        <taxon>Sar</taxon>
        <taxon>Stramenopiles</taxon>
        <taxon>Ochrophyta</taxon>
        <taxon>Bacillariophyta</taxon>
        <taxon>Coscinodiscophyceae</taxon>
        <taxon>Chaetocerotophycidae</taxon>
        <taxon>Chaetocerotales</taxon>
        <taxon>Chaetocerotaceae</taxon>
        <taxon>Chaetoceros</taxon>
    </lineage>
</organism>
<evidence type="ECO:0000256" key="6">
    <source>
        <dbReference type="ARBA" id="ARBA00022882"/>
    </source>
</evidence>
<dbReference type="Pfam" id="PF00520">
    <property type="entry name" value="Ion_trans"/>
    <property type="match status" value="1"/>
</dbReference>
<proteinExistence type="predicted"/>
<dbReference type="PANTHER" id="PTHR11537">
    <property type="entry name" value="VOLTAGE-GATED POTASSIUM CHANNEL"/>
    <property type="match status" value="1"/>
</dbReference>
<dbReference type="PANTHER" id="PTHR11537:SF254">
    <property type="entry name" value="POTASSIUM VOLTAGE-GATED CHANNEL PROTEIN SHAB"/>
    <property type="match status" value="1"/>
</dbReference>
<keyword evidence="11" id="KW-0407">Ion channel</keyword>
<evidence type="ECO:0000256" key="4">
    <source>
        <dbReference type="ARBA" id="ARBA00022692"/>
    </source>
</evidence>
<keyword evidence="4 12" id="KW-0812">Transmembrane</keyword>
<evidence type="ECO:0000256" key="7">
    <source>
        <dbReference type="ARBA" id="ARBA00022958"/>
    </source>
</evidence>
<evidence type="ECO:0000256" key="8">
    <source>
        <dbReference type="ARBA" id="ARBA00022989"/>
    </source>
</evidence>
<dbReference type="GO" id="GO:0005249">
    <property type="term" value="F:voltage-gated potassium channel activity"/>
    <property type="evidence" value="ECO:0007669"/>
    <property type="project" value="InterPro"/>
</dbReference>
<accession>A0AAD3D0N3</accession>
<dbReference type="InterPro" id="IPR028325">
    <property type="entry name" value="VG_K_chnl"/>
</dbReference>
<dbReference type="PRINTS" id="PR00169">
    <property type="entry name" value="KCHANNEL"/>
</dbReference>
<feature type="domain" description="Ion transport" evidence="13">
    <location>
        <begin position="147"/>
        <end position="438"/>
    </location>
</feature>
<dbReference type="GO" id="GO:0001508">
    <property type="term" value="P:action potential"/>
    <property type="evidence" value="ECO:0007669"/>
    <property type="project" value="TreeGrafter"/>
</dbReference>
<evidence type="ECO:0000313" key="14">
    <source>
        <dbReference type="EMBL" id="GFH55677.1"/>
    </source>
</evidence>
<evidence type="ECO:0000256" key="3">
    <source>
        <dbReference type="ARBA" id="ARBA00022538"/>
    </source>
</evidence>
<comment type="subcellular location">
    <subcellularLocation>
        <location evidence="1">Membrane</location>
        <topology evidence="1">Multi-pass membrane protein</topology>
    </subcellularLocation>
</comment>